<sequence>MGNSWRTTDDIADNWGRCCSFLFHPLGNSSWVMTTEIESTNHSYHEISA</sequence>
<name>A0A0A9DS10_ARUDO</name>
<dbReference type="AlphaFoldDB" id="A0A0A9DS10"/>
<reference evidence="1" key="1">
    <citation type="submission" date="2014-09" db="EMBL/GenBank/DDBJ databases">
        <authorList>
            <person name="Magalhaes I.L.F."/>
            <person name="Oliveira U."/>
            <person name="Santos F.R."/>
            <person name="Vidigal T.H.D.A."/>
            <person name="Brescovit A.D."/>
            <person name="Santos A.J."/>
        </authorList>
    </citation>
    <scope>NUCLEOTIDE SEQUENCE</scope>
    <source>
        <tissue evidence="1">Shoot tissue taken approximately 20 cm above the soil surface</tissue>
    </source>
</reference>
<protein>
    <submittedName>
        <fullName evidence="1">Uncharacterized protein</fullName>
    </submittedName>
</protein>
<dbReference type="EMBL" id="GBRH01209440">
    <property type="protein sequence ID" value="JAD88455.1"/>
    <property type="molecule type" value="Transcribed_RNA"/>
</dbReference>
<reference evidence="1" key="2">
    <citation type="journal article" date="2015" name="Data Brief">
        <title>Shoot transcriptome of the giant reed, Arundo donax.</title>
        <authorList>
            <person name="Barrero R.A."/>
            <person name="Guerrero F.D."/>
            <person name="Moolhuijzen P."/>
            <person name="Goolsby J.A."/>
            <person name="Tidwell J."/>
            <person name="Bellgard S.E."/>
            <person name="Bellgard M.I."/>
        </authorList>
    </citation>
    <scope>NUCLEOTIDE SEQUENCE</scope>
    <source>
        <tissue evidence="1">Shoot tissue taken approximately 20 cm above the soil surface</tissue>
    </source>
</reference>
<accession>A0A0A9DS10</accession>
<proteinExistence type="predicted"/>
<evidence type="ECO:0000313" key="1">
    <source>
        <dbReference type="EMBL" id="JAD88455.1"/>
    </source>
</evidence>
<organism evidence="1">
    <name type="scientific">Arundo donax</name>
    <name type="common">Giant reed</name>
    <name type="synonym">Donax arundinaceus</name>
    <dbReference type="NCBI Taxonomy" id="35708"/>
    <lineage>
        <taxon>Eukaryota</taxon>
        <taxon>Viridiplantae</taxon>
        <taxon>Streptophyta</taxon>
        <taxon>Embryophyta</taxon>
        <taxon>Tracheophyta</taxon>
        <taxon>Spermatophyta</taxon>
        <taxon>Magnoliopsida</taxon>
        <taxon>Liliopsida</taxon>
        <taxon>Poales</taxon>
        <taxon>Poaceae</taxon>
        <taxon>PACMAD clade</taxon>
        <taxon>Arundinoideae</taxon>
        <taxon>Arundineae</taxon>
        <taxon>Arundo</taxon>
    </lineage>
</organism>